<keyword evidence="17" id="KW-1185">Reference proteome</keyword>
<dbReference type="InterPro" id="IPR042211">
    <property type="entry name" value="CRISPR-assoc_Cas1_N"/>
</dbReference>
<dbReference type="InterPro" id="IPR002729">
    <property type="entry name" value="CRISPR-assoc_Cas1"/>
</dbReference>
<dbReference type="AlphaFoldDB" id="G2LKZ4"/>
<dbReference type="Gene3D" id="3.100.10.20">
    <property type="entry name" value="CRISPR-associated endonuclease Cas1, N-terminal domain"/>
    <property type="match status" value="1"/>
</dbReference>
<evidence type="ECO:0000256" key="14">
    <source>
        <dbReference type="HAMAP-Rule" id="MF_01470"/>
    </source>
</evidence>
<evidence type="ECO:0000256" key="4">
    <source>
        <dbReference type="ARBA" id="ARBA00022801"/>
    </source>
</evidence>
<dbReference type="PANTHER" id="PTHR34353:SF2">
    <property type="entry name" value="CRISPR-ASSOCIATED ENDONUCLEASE CAS1 1"/>
    <property type="match status" value="1"/>
</dbReference>
<dbReference type="EMBL" id="CP002515">
    <property type="protein sequence ID" value="AEP13349.1"/>
    <property type="molecule type" value="Genomic_DNA"/>
</dbReference>
<feature type="binding site" evidence="14">
    <location>
        <position position="484"/>
    </location>
    <ligand>
        <name>Mn(2+)</name>
        <dbReference type="ChEBI" id="CHEBI:29035"/>
    </ligand>
</feature>
<keyword evidence="6 14" id="KW-0460">Magnesium</keyword>
<dbReference type="CDD" id="cd09634">
    <property type="entry name" value="Cas1_I-II-III"/>
    <property type="match status" value="1"/>
</dbReference>
<comment type="function">
    <text evidence="14">CRISPR (clustered regularly interspaced short palindromic repeat), is an adaptive immune system that provides protection against mobile genetic elements (viruses, transposable elements and conjugative plasmids). CRISPR clusters contain spacers, sequences complementary to antecedent mobile elements, and target invading nucleic acids. CRISPR clusters are transcribed and processed into CRISPR RNA (crRNA). Acts as a dsDNA endonuclease. Involved in the integration of spacer DNA into the CRISPR cassette.</text>
</comment>
<evidence type="ECO:0000313" key="17">
    <source>
        <dbReference type="Proteomes" id="UP000006791"/>
    </source>
</evidence>
<dbReference type="Proteomes" id="UP000006791">
    <property type="component" value="Chromosome 2"/>
</dbReference>
<dbReference type="GO" id="GO:0004527">
    <property type="term" value="F:exonuclease activity"/>
    <property type="evidence" value="ECO:0007669"/>
    <property type="project" value="UniProtKB-KW"/>
</dbReference>
<evidence type="ECO:0000256" key="9">
    <source>
        <dbReference type="ARBA" id="ARBA00023118"/>
    </source>
</evidence>
<dbReference type="NCBIfam" id="TIGR03983">
    <property type="entry name" value="cas1_MYXAN"/>
    <property type="match status" value="1"/>
</dbReference>
<dbReference type="Pfam" id="PF01867">
    <property type="entry name" value="Cas_Cas1"/>
    <property type="match status" value="1"/>
</dbReference>
<evidence type="ECO:0000256" key="11">
    <source>
        <dbReference type="ARBA" id="ARBA00023211"/>
    </source>
</evidence>
<comment type="similarity">
    <text evidence="14">Belongs to the CRISPR-associated endonuclease Cas1 family.</text>
</comment>
<keyword evidence="8" id="KW-0411">Iron-sulfur</keyword>
<comment type="subunit">
    <text evidence="13 14">Homodimer, forms a heterotetramer with a Cas2 homodimer.</text>
</comment>
<evidence type="ECO:0000256" key="10">
    <source>
        <dbReference type="ARBA" id="ARBA00023125"/>
    </source>
</evidence>
<name>G2LKZ4_CHLTF</name>
<dbReference type="InterPro" id="IPR042206">
    <property type="entry name" value="CRISPR-assoc_Cas1_C"/>
</dbReference>
<dbReference type="HOGENOM" id="CLU_466793_0_0_0"/>
<keyword evidence="3 14" id="KW-0255">Endonuclease</keyword>
<reference evidence="16 17" key="1">
    <citation type="journal article" date="2012" name="Environ. Microbiol.">
        <title>Complete genome of Candidatus Chloracidobacterium thermophilum, a chlorophyll-based photoheterotroph belonging to the phylum Acidobacteria.</title>
        <authorList>
            <person name="Garcia Costas A.M."/>
            <person name="Liu Z."/>
            <person name="Tomsho L.P."/>
            <person name="Schuster S.C."/>
            <person name="Ward D.M."/>
            <person name="Bryant D.A."/>
        </authorList>
    </citation>
    <scope>NUCLEOTIDE SEQUENCE [LARGE SCALE GENOMIC DNA]</scope>
    <source>
        <strain evidence="16 17">B</strain>
    </source>
</reference>
<evidence type="ECO:0000256" key="2">
    <source>
        <dbReference type="ARBA" id="ARBA00022723"/>
    </source>
</evidence>
<evidence type="ECO:0000256" key="6">
    <source>
        <dbReference type="ARBA" id="ARBA00022842"/>
    </source>
</evidence>
<dbReference type="GO" id="GO:0046872">
    <property type="term" value="F:metal ion binding"/>
    <property type="evidence" value="ECO:0007669"/>
    <property type="project" value="UniProtKB-UniRule"/>
</dbReference>
<keyword evidence="11 14" id="KW-0464">Manganese</keyword>
<feature type="binding site" evidence="14">
    <location>
        <position position="469"/>
    </location>
    <ligand>
        <name>Mn(2+)</name>
        <dbReference type="ChEBI" id="CHEBI:29035"/>
    </ligand>
</feature>
<keyword evidence="1 14" id="KW-0540">Nuclease</keyword>
<sequence length="578" mass="65077">MPQGAENRLTTWEDSMGTPDDVVPLTRVMALHALAYCERLFYLEEVEEIRLANDRVYEGRRVHLQDISEGIETLTYEMESERWGIRGKVDAVRYRDGSLVAYEHKKGKSNRRAAWPSDRLQVIAYCALLEEATGKTILEGRIRYHADNVTVRVPFDDAARQELRAAVARAAELRQHIERPPVTSDVRLCRHCALAPVCLPEEDRLAVITADAPESEAEPADAKVRRLFPERDERRILHITEPGTRVERAAEELVVEIPGRVPVRFPGRDVGAVVLHGAVQITTQAIHYCAANDVAIHWLTGGGNVVGSFRGGTPGVQRRHRQYAALSDPDFCLALARRLAMAKVENQIRYILRATRPMLTEAGRDPALEQHLTQMRHALAQISRAVGPDEIRGYEGSAGQAYFAAFASLIRTSPSEPGSPAGFEFVGRNRRPPRDRVNALLSFFYALVYKDCLAALIAVGLEPSFGFLHTPRSAAHPLALDLMELFRVPLADMPVVASINRKQWDATEDFVVTPHKVWLSLEGKRKAIALYEERKQESWQHPVLRYSLSYQRAIELEARLLEKEWTGAPGLFARMRLR</sequence>
<dbReference type="InterPro" id="IPR050646">
    <property type="entry name" value="Cas1"/>
</dbReference>
<dbReference type="NCBIfam" id="TIGR00287">
    <property type="entry name" value="cas1"/>
    <property type="match status" value="1"/>
</dbReference>
<dbReference type="GO" id="GO:0004520">
    <property type="term" value="F:DNA endonuclease activity"/>
    <property type="evidence" value="ECO:0007669"/>
    <property type="project" value="InterPro"/>
</dbReference>
<dbReference type="InterPro" id="IPR013343">
    <property type="entry name" value="CRISPR-assoc_prot_Cas4"/>
</dbReference>
<organism evidence="16 17">
    <name type="scientific">Chloracidobacterium thermophilum (strain B)</name>
    <dbReference type="NCBI Taxonomy" id="981222"/>
    <lineage>
        <taxon>Bacteria</taxon>
        <taxon>Pseudomonadati</taxon>
        <taxon>Acidobacteriota</taxon>
        <taxon>Terriglobia</taxon>
        <taxon>Terriglobales</taxon>
        <taxon>Acidobacteriaceae</taxon>
        <taxon>Chloracidobacterium</taxon>
    </lineage>
</organism>
<proteinExistence type="inferred from homology"/>
<evidence type="ECO:0000256" key="5">
    <source>
        <dbReference type="ARBA" id="ARBA00022839"/>
    </source>
</evidence>
<keyword evidence="2 14" id="KW-0479">Metal-binding</keyword>
<dbReference type="Gene3D" id="1.20.120.920">
    <property type="entry name" value="CRISPR-associated endonuclease Cas1, C-terminal domain"/>
    <property type="match status" value="1"/>
</dbReference>
<dbReference type="GO" id="GO:0043571">
    <property type="term" value="P:maintenance of CRISPR repeat elements"/>
    <property type="evidence" value="ECO:0007669"/>
    <property type="project" value="UniProtKB-UniRule"/>
</dbReference>
<dbReference type="GO" id="GO:0003677">
    <property type="term" value="F:DNA binding"/>
    <property type="evidence" value="ECO:0007669"/>
    <property type="project" value="UniProtKB-KW"/>
</dbReference>
<evidence type="ECO:0000256" key="12">
    <source>
        <dbReference type="ARBA" id="ARBA00033996"/>
    </source>
</evidence>
<evidence type="ECO:0000256" key="3">
    <source>
        <dbReference type="ARBA" id="ARBA00022759"/>
    </source>
</evidence>
<dbReference type="PANTHER" id="PTHR34353">
    <property type="entry name" value="CRISPR-ASSOCIATED ENDONUCLEASE CAS1 1"/>
    <property type="match status" value="1"/>
</dbReference>
<evidence type="ECO:0000256" key="8">
    <source>
        <dbReference type="ARBA" id="ARBA00023014"/>
    </source>
</evidence>
<dbReference type="HAMAP" id="MF_01470">
    <property type="entry name" value="Cas1"/>
    <property type="match status" value="1"/>
</dbReference>
<dbReference type="GO" id="GO:0051607">
    <property type="term" value="P:defense response to virus"/>
    <property type="evidence" value="ECO:0007669"/>
    <property type="project" value="UniProtKB-UniRule"/>
</dbReference>
<feature type="domain" description="DUF83" evidence="15">
    <location>
        <begin position="29"/>
        <end position="199"/>
    </location>
</feature>
<protein>
    <recommendedName>
        <fullName evidence="14">CRISPR-associated endonuclease Cas1</fullName>
        <ecNumber evidence="14">3.1.-.-</ecNumber>
    </recommendedName>
</protein>
<dbReference type="Pfam" id="PF01930">
    <property type="entry name" value="Cas_Cas4"/>
    <property type="match status" value="1"/>
</dbReference>
<evidence type="ECO:0000313" key="16">
    <source>
        <dbReference type="EMBL" id="AEP13349.1"/>
    </source>
</evidence>
<accession>G2LKZ4</accession>
<evidence type="ECO:0000256" key="1">
    <source>
        <dbReference type="ARBA" id="ARBA00022722"/>
    </source>
</evidence>
<dbReference type="NCBIfam" id="TIGR00372">
    <property type="entry name" value="cas4"/>
    <property type="match status" value="1"/>
</dbReference>
<dbReference type="GO" id="GO:0051536">
    <property type="term" value="F:iron-sulfur cluster binding"/>
    <property type="evidence" value="ECO:0007669"/>
    <property type="project" value="UniProtKB-KW"/>
</dbReference>
<keyword evidence="9 14" id="KW-0051">Antiviral defense</keyword>
<keyword evidence="4 14" id="KW-0378">Hydrolase</keyword>
<evidence type="ECO:0000256" key="7">
    <source>
        <dbReference type="ARBA" id="ARBA00023004"/>
    </source>
</evidence>
<feature type="binding site" evidence="14">
    <location>
        <position position="395"/>
    </location>
    <ligand>
        <name>Mn(2+)</name>
        <dbReference type="ChEBI" id="CHEBI:29035"/>
    </ligand>
</feature>
<keyword evidence="5 16" id="KW-0269">Exonuclease</keyword>
<dbReference type="KEGG" id="ctm:Cabther_B0347"/>
<dbReference type="STRING" id="981222.Cabther_B0347"/>
<gene>
    <name evidence="14" type="primary">cas1</name>
    <name evidence="16" type="ordered locus">Cabther_B0347</name>
</gene>
<evidence type="ECO:0000256" key="13">
    <source>
        <dbReference type="ARBA" id="ARBA00038592"/>
    </source>
</evidence>
<comment type="catalytic activity">
    <reaction evidence="12">
        <text>exonucleolytic cleavage in the 5'- to 3'-direction to yield nucleoside 3'-phosphates.</text>
        <dbReference type="EC" id="3.1.12.1"/>
    </reaction>
</comment>
<dbReference type="InterPro" id="IPR011604">
    <property type="entry name" value="PDDEXK-like_dom_sf"/>
</dbReference>
<comment type="cofactor">
    <cofactor evidence="14">
        <name>Mg(2+)</name>
        <dbReference type="ChEBI" id="CHEBI:18420"/>
    </cofactor>
    <cofactor evidence="14">
        <name>Mn(2+)</name>
        <dbReference type="ChEBI" id="CHEBI:29035"/>
    </cofactor>
</comment>
<dbReference type="Gene3D" id="3.90.320.10">
    <property type="match status" value="1"/>
</dbReference>
<dbReference type="InterPro" id="IPR023844">
    <property type="entry name" value="CRISPR-assoc_Cas1_MYXAN"/>
</dbReference>
<evidence type="ECO:0000259" key="15">
    <source>
        <dbReference type="Pfam" id="PF01930"/>
    </source>
</evidence>
<dbReference type="InterPro" id="IPR022765">
    <property type="entry name" value="Dna2/Cas4_DUF83"/>
</dbReference>
<keyword evidence="10 14" id="KW-0238">DNA-binding</keyword>
<dbReference type="EC" id="3.1.-.-" evidence="14"/>
<keyword evidence="7" id="KW-0408">Iron</keyword>